<dbReference type="EMBL" id="ADZX01000160">
    <property type="protein sequence ID" value="EFK97489.1"/>
    <property type="molecule type" value="Genomic_DNA"/>
</dbReference>
<protein>
    <submittedName>
        <fullName evidence="1">Uncharacterized protein</fullName>
    </submittedName>
</protein>
<dbReference type="AlphaFoldDB" id="D9PG26"/>
<comment type="caution">
    <text evidence="1">The sequence shown here is derived from an EMBL/GenBank/DDBJ whole genome shotgun (WGS) entry which is preliminary data.</text>
</comment>
<name>D9PG26_9ZZZZ</name>
<sequence length="51" mass="6135">RYFSYFEIAGYLLREFPKLSHLTGAVHFSQKLLKVLREFPKLSHYYTILGR</sequence>
<reference evidence="1" key="2">
    <citation type="journal article" date="2011" name="Microb. Ecol.">
        <title>Taxonomic and Functional Metagenomic Profiling of the Microbial Community in the Anoxic Sediment of a Sub-saline Shallow Lake (Laguna de Carrizo, Central Spain).</title>
        <authorList>
            <person name="Ferrer M."/>
            <person name="Guazzaroni M.E."/>
            <person name="Richter M."/>
            <person name="Garcia-Salamanca A."/>
            <person name="Yarza P."/>
            <person name="Suarez-Suarez A."/>
            <person name="Solano J."/>
            <person name="Alcaide M."/>
            <person name="van Dillewijn P."/>
            <person name="Molina-Henares M.A."/>
            <person name="Lopez-Cortes N."/>
            <person name="Al-Ramahi Y."/>
            <person name="Guerrero C."/>
            <person name="Acosta A."/>
            <person name="de Eugenio L.I."/>
            <person name="Martinez V."/>
            <person name="Marques S."/>
            <person name="Rojo F."/>
            <person name="Santero E."/>
            <person name="Genilloud O."/>
            <person name="Perez-Perez J."/>
            <person name="Rossello-Mora R."/>
            <person name="Ramos J.L."/>
        </authorList>
    </citation>
    <scope>NUCLEOTIDE SEQUENCE</scope>
</reference>
<feature type="non-terminal residue" evidence="1">
    <location>
        <position position="1"/>
    </location>
</feature>
<organism evidence="1">
    <name type="scientific">sediment metagenome</name>
    <dbReference type="NCBI Taxonomy" id="749907"/>
    <lineage>
        <taxon>unclassified sequences</taxon>
        <taxon>metagenomes</taxon>
        <taxon>ecological metagenomes</taxon>
    </lineage>
</organism>
<reference evidence="1" key="1">
    <citation type="submission" date="2010-07" db="EMBL/GenBank/DDBJ databases">
        <authorList>
            <consortium name="CONSOLIDER consortium CSD2007-00005"/>
            <person name="Guazzaroni M.-E."/>
            <person name="Richter M."/>
            <person name="Garcia-Salamanca A."/>
            <person name="Yarza P."/>
            <person name="Ferrer M."/>
        </authorList>
    </citation>
    <scope>NUCLEOTIDE SEQUENCE</scope>
</reference>
<gene>
    <name evidence="1" type="ORF">LDC_0471</name>
</gene>
<proteinExistence type="predicted"/>
<evidence type="ECO:0000313" key="1">
    <source>
        <dbReference type="EMBL" id="EFK97489.1"/>
    </source>
</evidence>
<accession>D9PG26</accession>